<dbReference type="Proteomes" id="UP001283361">
    <property type="component" value="Unassembled WGS sequence"/>
</dbReference>
<reference evidence="2" key="1">
    <citation type="journal article" date="2023" name="G3 (Bethesda)">
        <title>A reference genome for the long-term kleptoplast-retaining sea slug Elysia crispata morphotype clarki.</title>
        <authorList>
            <person name="Eastman K.E."/>
            <person name="Pendleton A.L."/>
            <person name="Shaikh M.A."/>
            <person name="Suttiyut T."/>
            <person name="Ogas R."/>
            <person name="Tomko P."/>
            <person name="Gavelis G."/>
            <person name="Widhalm J.R."/>
            <person name="Wisecaver J.H."/>
        </authorList>
    </citation>
    <scope>NUCLEOTIDE SEQUENCE</scope>
    <source>
        <strain evidence="2">ECLA1</strain>
    </source>
</reference>
<proteinExistence type="predicted"/>
<accession>A0AAE1B7B0</accession>
<protein>
    <submittedName>
        <fullName evidence="2">Uncharacterized protein</fullName>
    </submittedName>
</protein>
<feature type="region of interest" description="Disordered" evidence="1">
    <location>
        <begin position="15"/>
        <end position="36"/>
    </location>
</feature>
<gene>
    <name evidence="2" type="ORF">RRG08_029389</name>
</gene>
<keyword evidence="3" id="KW-1185">Reference proteome</keyword>
<evidence type="ECO:0000313" key="2">
    <source>
        <dbReference type="EMBL" id="KAK3801129.1"/>
    </source>
</evidence>
<organism evidence="2 3">
    <name type="scientific">Elysia crispata</name>
    <name type="common">lettuce slug</name>
    <dbReference type="NCBI Taxonomy" id="231223"/>
    <lineage>
        <taxon>Eukaryota</taxon>
        <taxon>Metazoa</taxon>
        <taxon>Spiralia</taxon>
        <taxon>Lophotrochozoa</taxon>
        <taxon>Mollusca</taxon>
        <taxon>Gastropoda</taxon>
        <taxon>Heterobranchia</taxon>
        <taxon>Euthyneura</taxon>
        <taxon>Panpulmonata</taxon>
        <taxon>Sacoglossa</taxon>
        <taxon>Placobranchoidea</taxon>
        <taxon>Plakobranchidae</taxon>
        <taxon>Elysia</taxon>
    </lineage>
</organism>
<evidence type="ECO:0000313" key="3">
    <source>
        <dbReference type="Proteomes" id="UP001283361"/>
    </source>
</evidence>
<name>A0AAE1B7B0_9GAST</name>
<evidence type="ECO:0000256" key="1">
    <source>
        <dbReference type="SAM" id="MobiDB-lite"/>
    </source>
</evidence>
<dbReference type="EMBL" id="JAWDGP010000365">
    <property type="protein sequence ID" value="KAK3801129.1"/>
    <property type="molecule type" value="Genomic_DNA"/>
</dbReference>
<dbReference type="AlphaFoldDB" id="A0AAE1B7B0"/>
<sequence length="107" mass="12179">MADYFRLSRNTRCNLDSNEAGKDDNNRASQGEATAPVDEYRNIEAASRLYVEGKNTRSSGMNGEAIVDHEPDGLADYQKVIWRFQGRPIESGRRQLPVYKLIVVWET</sequence>
<comment type="caution">
    <text evidence="2">The sequence shown here is derived from an EMBL/GenBank/DDBJ whole genome shotgun (WGS) entry which is preliminary data.</text>
</comment>